<dbReference type="PANTHER" id="PTHR32251:SF23">
    <property type="entry name" value="3-OXO-5-ALPHA-STEROID 4-DEHYDROGENASE (DUF1295)"/>
    <property type="match status" value="1"/>
</dbReference>
<gene>
    <name evidence="2" type="ORF">ADUPG1_011288</name>
</gene>
<feature type="transmembrane region" description="Helical" evidence="1">
    <location>
        <begin position="461"/>
        <end position="482"/>
    </location>
</feature>
<feature type="transmembrane region" description="Helical" evidence="1">
    <location>
        <begin position="427"/>
        <end position="455"/>
    </location>
</feature>
<name>A0ABQ5JYH5_9EUKA</name>
<proteinExistence type="predicted"/>
<protein>
    <submittedName>
        <fullName evidence="2">Uncharacterized protein</fullName>
    </submittedName>
</protein>
<organism evidence="2 3">
    <name type="scientific">Aduncisulcus paluster</name>
    <dbReference type="NCBI Taxonomy" id="2918883"/>
    <lineage>
        <taxon>Eukaryota</taxon>
        <taxon>Metamonada</taxon>
        <taxon>Carpediemonas-like organisms</taxon>
        <taxon>Aduncisulcus</taxon>
    </lineage>
</organism>
<sequence length="621" mass="71951">MEPDKRRFSIQHIRPGNVKEIPLTRDYQDSKITQIDDSSRKKLMITNDYTSPRKPIISLDESLSPDFLKQSYGDSGSLSESLLPDFIKVPKEDPNPKQIEKLVYVNAELVSEVPQPLVTLNKDISYSNIIYKEVLYKVLIEWYFTQRQCHFRHKALKKIDSIKKATISEAKGLYSKISTEYSRDFRELKRFMVDPINLPLVHSLSTHLKAYSQTQTEDIVRSLYLFGHYPPHPSSGSDSSSLLLRDETKYQDLIESIRIGAQNFIQKVRSLGTFPKDSREYREVEQEVLRFSEILVQIQKTTIPDKSSLFLDFVSSLLKFSEDFKTLVSLKQRVSHRIKAIKEEEDKDYEQTLRIRELKMKIQRLQVLKRTKKDLQRVDAYSFRQWTILIVVFYWGLRLTINWARWWPGFSVQDWRYDDLKSKTGKLYWIVSFFGIHMFPTVLVFLGCLPLWPAMLSPSSFSIWDILGIVITVGATTIEWIADEQLKRFQKRKKLGLNNDQDKIGLSFANGRVLKFITTEISFWFGIYCFGVAGLSGDGNVSSNYFNGFVLFMLLGPIGMVLLFTLYSIPVNEKRNVSKREFYSEYVEKVSMLIPWKPLKGGSSEVIISEPDGSADYGSGV</sequence>
<accession>A0ABQ5JYH5</accession>
<dbReference type="Gene3D" id="1.20.120.1630">
    <property type="match status" value="1"/>
</dbReference>
<dbReference type="InterPro" id="IPR010721">
    <property type="entry name" value="UstE-like"/>
</dbReference>
<dbReference type="Proteomes" id="UP001057375">
    <property type="component" value="Unassembled WGS sequence"/>
</dbReference>
<reference evidence="2" key="1">
    <citation type="submission" date="2022-03" db="EMBL/GenBank/DDBJ databases">
        <title>Draft genome sequence of Aduncisulcus paluster, a free-living microaerophilic Fornicata.</title>
        <authorList>
            <person name="Yuyama I."/>
            <person name="Kume K."/>
            <person name="Tamura T."/>
            <person name="Inagaki Y."/>
            <person name="Hashimoto T."/>
        </authorList>
    </citation>
    <scope>NUCLEOTIDE SEQUENCE</scope>
    <source>
        <strain evidence="2">NY0171</strain>
    </source>
</reference>
<feature type="transmembrane region" description="Helical" evidence="1">
    <location>
        <begin position="386"/>
        <end position="406"/>
    </location>
</feature>
<keyword evidence="1" id="KW-1133">Transmembrane helix</keyword>
<comment type="caution">
    <text evidence="2">The sequence shown here is derived from an EMBL/GenBank/DDBJ whole genome shotgun (WGS) entry which is preliminary data.</text>
</comment>
<evidence type="ECO:0000256" key="1">
    <source>
        <dbReference type="SAM" id="Phobius"/>
    </source>
</evidence>
<keyword evidence="3" id="KW-1185">Reference proteome</keyword>
<keyword evidence="1" id="KW-0472">Membrane</keyword>
<feature type="transmembrane region" description="Helical" evidence="1">
    <location>
        <begin position="513"/>
        <end position="533"/>
    </location>
</feature>
<evidence type="ECO:0000313" key="2">
    <source>
        <dbReference type="EMBL" id="GKT18320.1"/>
    </source>
</evidence>
<keyword evidence="1" id="KW-0812">Transmembrane</keyword>
<dbReference type="EMBL" id="BQXS01011933">
    <property type="protein sequence ID" value="GKT18320.1"/>
    <property type="molecule type" value="Genomic_DNA"/>
</dbReference>
<evidence type="ECO:0000313" key="3">
    <source>
        <dbReference type="Proteomes" id="UP001057375"/>
    </source>
</evidence>
<dbReference type="PANTHER" id="PTHR32251">
    <property type="entry name" value="3-OXO-5-ALPHA-STEROID 4-DEHYDROGENASE"/>
    <property type="match status" value="1"/>
</dbReference>
<dbReference type="Pfam" id="PF06966">
    <property type="entry name" value="DUF1295"/>
    <property type="match status" value="1"/>
</dbReference>
<feature type="transmembrane region" description="Helical" evidence="1">
    <location>
        <begin position="545"/>
        <end position="569"/>
    </location>
</feature>